<dbReference type="AlphaFoldDB" id="A0A0F9K9Q6"/>
<organism evidence="1">
    <name type="scientific">marine sediment metagenome</name>
    <dbReference type="NCBI Taxonomy" id="412755"/>
    <lineage>
        <taxon>unclassified sequences</taxon>
        <taxon>metagenomes</taxon>
        <taxon>ecological metagenomes</taxon>
    </lineage>
</organism>
<evidence type="ECO:0000313" key="1">
    <source>
        <dbReference type="EMBL" id="KKM78929.1"/>
    </source>
</evidence>
<comment type="caution">
    <text evidence="1">The sequence shown here is derived from an EMBL/GenBank/DDBJ whole genome shotgun (WGS) entry which is preliminary data.</text>
</comment>
<accession>A0A0F9K9Q6</accession>
<proteinExistence type="predicted"/>
<gene>
    <name evidence="1" type="ORF">LCGC14_1354980</name>
</gene>
<sequence>MMDITRLVIVNGQHEQNRIIIGGSSNVLVKEFDIQVALGTLEIDFDTEYIDFDSDKPLKILTINNIKYTSAQYDWLKTVHYQTDIHTYYDKQTRTIGAHRITFRLYDSNALNPNRKQLDTVGWIRESLIESGILTDE</sequence>
<protein>
    <submittedName>
        <fullName evidence="1">Uncharacterized protein</fullName>
    </submittedName>
</protein>
<name>A0A0F9K9Q6_9ZZZZ</name>
<dbReference type="EMBL" id="LAZR01008411">
    <property type="protein sequence ID" value="KKM78929.1"/>
    <property type="molecule type" value="Genomic_DNA"/>
</dbReference>
<reference evidence="1" key="1">
    <citation type="journal article" date="2015" name="Nature">
        <title>Complex archaea that bridge the gap between prokaryotes and eukaryotes.</title>
        <authorList>
            <person name="Spang A."/>
            <person name="Saw J.H."/>
            <person name="Jorgensen S.L."/>
            <person name="Zaremba-Niedzwiedzka K."/>
            <person name="Martijn J."/>
            <person name="Lind A.E."/>
            <person name="van Eijk R."/>
            <person name="Schleper C."/>
            <person name="Guy L."/>
            <person name="Ettema T.J."/>
        </authorList>
    </citation>
    <scope>NUCLEOTIDE SEQUENCE</scope>
</reference>